<sequence length="276" mass="28143">MVMAALAATSSWPSASGLWLETPIGRDEAGRKAIQELAKPAYEREPWIDQIYRRIMQFLGDLVDAATGGGSAGGVIAAAVIVAIILGVIVLISWRLRKTARKGTAATGALFGDQAMSAAGHRELAGQLAAEGHWTEAIQERLRAIARDLEERALVDGMPGRTADELAAEAAVSMPGFAAELGAAARSFDDVTYGGVAGTREAYEAMSSLDERLRQAKPIPLRTAVPVGAGPYAPPPTPGSGPVVGPPPPGSGPVAGPPPGNGPVAGPPSETDGGGS</sequence>
<dbReference type="InterPro" id="IPR025403">
    <property type="entry name" value="TgpA-like_C"/>
</dbReference>
<evidence type="ECO:0000256" key="1">
    <source>
        <dbReference type="SAM" id="MobiDB-lite"/>
    </source>
</evidence>
<evidence type="ECO:0000313" key="4">
    <source>
        <dbReference type="EMBL" id="GAA3526013.1"/>
    </source>
</evidence>
<dbReference type="EMBL" id="BAABDQ010000001">
    <property type="protein sequence ID" value="GAA3526013.1"/>
    <property type="molecule type" value="Genomic_DNA"/>
</dbReference>
<proteinExistence type="predicted"/>
<keyword evidence="5" id="KW-1185">Reference proteome</keyword>
<dbReference type="Proteomes" id="UP001500630">
    <property type="component" value="Unassembled WGS sequence"/>
</dbReference>
<reference evidence="5" key="1">
    <citation type="journal article" date="2019" name="Int. J. Syst. Evol. Microbiol.">
        <title>The Global Catalogue of Microorganisms (GCM) 10K type strain sequencing project: providing services to taxonomists for standard genome sequencing and annotation.</title>
        <authorList>
            <consortium name="The Broad Institute Genomics Platform"/>
            <consortium name="The Broad Institute Genome Sequencing Center for Infectious Disease"/>
            <person name="Wu L."/>
            <person name="Ma J."/>
        </authorList>
    </citation>
    <scope>NUCLEOTIDE SEQUENCE [LARGE SCALE GENOMIC DNA]</scope>
    <source>
        <strain evidence="5">JCM 17326</strain>
    </source>
</reference>
<feature type="domain" description="Protein-glutamine gamma-glutamyltransferase-like C-terminal" evidence="3">
    <location>
        <begin position="142"/>
        <end position="210"/>
    </location>
</feature>
<dbReference type="Pfam" id="PF13559">
    <property type="entry name" value="DUF4129"/>
    <property type="match status" value="1"/>
</dbReference>
<evidence type="ECO:0000259" key="3">
    <source>
        <dbReference type="Pfam" id="PF13559"/>
    </source>
</evidence>
<accession>A0ABP6V3B4</accession>
<feature type="compositionally biased region" description="Pro residues" evidence="1">
    <location>
        <begin position="232"/>
        <end position="261"/>
    </location>
</feature>
<feature type="region of interest" description="Disordered" evidence="1">
    <location>
        <begin position="227"/>
        <end position="276"/>
    </location>
</feature>
<organism evidence="4 5">
    <name type="scientific">Nonomuraea rosea</name>
    <dbReference type="NCBI Taxonomy" id="638574"/>
    <lineage>
        <taxon>Bacteria</taxon>
        <taxon>Bacillati</taxon>
        <taxon>Actinomycetota</taxon>
        <taxon>Actinomycetes</taxon>
        <taxon>Streptosporangiales</taxon>
        <taxon>Streptosporangiaceae</taxon>
        <taxon>Nonomuraea</taxon>
    </lineage>
</organism>
<gene>
    <name evidence="4" type="ORF">GCM10022419_000940</name>
</gene>
<name>A0ABP6V3B4_9ACTN</name>
<keyword evidence="2" id="KW-0472">Membrane</keyword>
<keyword evidence="2" id="KW-0812">Transmembrane</keyword>
<protein>
    <submittedName>
        <fullName evidence="4">DUF4129 domain-containing protein</fullName>
    </submittedName>
</protein>
<evidence type="ECO:0000256" key="2">
    <source>
        <dbReference type="SAM" id="Phobius"/>
    </source>
</evidence>
<keyword evidence="2" id="KW-1133">Transmembrane helix</keyword>
<evidence type="ECO:0000313" key="5">
    <source>
        <dbReference type="Proteomes" id="UP001500630"/>
    </source>
</evidence>
<comment type="caution">
    <text evidence="4">The sequence shown here is derived from an EMBL/GenBank/DDBJ whole genome shotgun (WGS) entry which is preliminary data.</text>
</comment>
<feature type="transmembrane region" description="Helical" evidence="2">
    <location>
        <begin position="72"/>
        <end position="94"/>
    </location>
</feature>